<accession>A0A0G0GUR7</accession>
<proteinExistence type="inferred from homology"/>
<comment type="subcellular location">
    <subcellularLocation>
        <location evidence="1">Cell envelope</location>
    </subcellularLocation>
</comment>
<dbReference type="InterPro" id="IPR050465">
    <property type="entry name" value="UPF0194_transport"/>
</dbReference>
<evidence type="ECO:0000256" key="1">
    <source>
        <dbReference type="ARBA" id="ARBA00004196"/>
    </source>
</evidence>
<keyword evidence="5" id="KW-0812">Transmembrane</keyword>
<dbReference type="InterPro" id="IPR058792">
    <property type="entry name" value="Beta-barrel_RND_2"/>
</dbReference>
<evidence type="ECO:0000256" key="4">
    <source>
        <dbReference type="SAM" id="Coils"/>
    </source>
</evidence>
<evidence type="ECO:0000313" key="8">
    <source>
        <dbReference type="Proteomes" id="UP000034701"/>
    </source>
</evidence>
<evidence type="ECO:0000256" key="3">
    <source>
        <dbReference type="ARBA" id="ARBA00023054"/>
    </source>
</evidence>
<dbReference type="Gene3D" id="2.40.30.170">
    <property type="match status" value="1"/>
</dbReference>
<gene>
    <name evidence="7" type="ORF">US45_C0005G0009</name>
</gene>
<dbReference type="GO" id="GO:0016020">
    <property type="term" value="C:membrane"/>
    <property type="evidence" value="ECO:0007669"/>
    <property type="project" value="InterPro"/>
</dbReference>
<comment type="caution">
    <text evidence="7">The sequence shown here is derived from an EMBL/GenBank/DDBJ whole genome shotgun (WGS) entry which is preliminary data.</text>
</comment>
<keyword evidence="5" id="KW-1133">Transmembrane helix</keyword>
<dbReference type="PANTHER" id="PTHR32347:SF23">
    <property type="entry name" value="BLL5650 PROTEIN"/>
    <property type="match status" value="1"/>
</dbReference>
<dbReference type="Gene3D" id="1.10.287.470">
    <property type="entry name" value="Helix hairpin bin"/>
    <property type="match status" value="1"/>
</dbReference>
<dbReference type="Proteomes" id="UP000034701">
    <property type="component" value="Unassembled WGS sequence"/>
</dbReference>
<feature type="transmembrane region" description="Helical" evidence="5">
    <location>
        <begin position="12"/>
        <end position="29"/>
    </location>
</feature>
<name>A0A0G0GUR7_9BACT</name>
<sequence>MFNFIKTKKKYFLYGTGIVILIAGGIFIFRNGKKVNDTIVVSHTDFVNKVSVSGNVVAAQEVNLSFQNSGVVKRVFFKIGQGVAGGPVVKTGTMIAEIDTKDADKDIHDAEVALESAKLSLKKLQLTNSNKNLVADLEKAYDDAFNFMSNAFVDFSDIITGLDDVLNENNLSDSSARTYGSIARSYRDKAEELYYQTEKSYKNSQADFRLLSRDSSHALIETAINATYKTAKMFADAIKSARNFVDYMAEDSNNSSEFTSSKNTIAEYTDTMNDHLSALSFAKDDVNNYKEAFFDTDLNIKDLELTIKQKENNLQDAKNKLSDYRIRAPFDGVVTKIDAKVGEIAPANEPLVTMMNAGTFQIESYVPEVNIALINIGDEANVTLDAYGKNVLFYARVVSIDPAETIRDGVSTYKIKLQFSENDNRIKSGMTANVSILIFSKPNVIVVPGGVVFEKGGKKYIQIKKDKKIINKEVTLGDASPLGQVEVVSGLADGDTVILNPLVSS</sequence>
<dbReference type="NCBIfam" id="TIGR01730">
    <property type="entry name" value="RND_mfp"/>
    <property type="match status" value="1"/>
</dbReference>
<dbReference type="GO" id="GO:0030313">
    <property type="term" value="C:cell envelope"/>
    <property type="evidence" value="ECO:0007669"/>
    <property type="project" value="UniProtKB-SubCell"/>
</dbReference>
<evidence type="ECO:0000256" key="5">
    <source>
        <dbReference type="SAM" id="Phobius"/>
    </source>
</evidence>
<comment type="similarity">
    <text evidence="2">Belongs to the membrane fusion protein (MFP) (TC 8.A.1) family.</text>
</comment>
<evidence type="ECO:0000256" key="2">
    <source>
        <dbReference type="ARBA" id="ARBA00009477"/>
    </source>
</evidence>
<protein>
    <submittedName>
        <fullName evidence="7">RND family efflux transporter MFP subunit</fullName>
    </submittedName>
</protein>
<organism evidence="7 8">
    <name type="scientific">Candidatus Nomurabacteria bacterium GW2011_GWA1_37_20</name>
    <dbReference type="NCBI Taxonomy" id="1618729"/>
    <lineage>
        <taxon>Bacteria</taxon>
        <taxon>Candidatus Nomuraibacteriota</taxon>
    </lineage>
</organism>
<keyword evidence="3 4" id="KW-0175">Coiled coil</keyword>
<evidence type="ECO:0000313" key="7">
    <source>
        <dbReference type="EMBL" id="KKQ33812.1"/>
    </source>
</evidence>
<dbReference type="InterPro" id="IPR006143">
    <property type="entry name" value="RND_pump_MFP"/>
</dbReference>
<dbReference type="AlphaFoldDB" id="A0A0G0GUR7"/>
<feature type="coiled-coil region" evidence="4">
    <location>
        <begin position="300"/>
        <end position="327"/>
    </location>
</feature>
<dbReference type="GO" id="GO:0022857">
    <property type="term" value="F:transmembrane transporter activity"/>
    <property type="evidence" value="ECO:0007669"/>
    <property type="project" value="InterPro"/>
</dbReference>
<feature type="domain" description="CusB-like beta-barrel" evidence="6">
    <location>
        <begin position="363"/>
        <end position="436"/>
    </location>
</feature>
<evidence type="ECO:0000259" key="6">
    <source>
        <dbReference type="Pfam" id="PF25954"/>
    </source>
</evidence>
<reference evidence="7 8" key="1">
    <citation type="journal article" date="2015" name="Nature">
        <title>rRNA introns, odd ribosomes, and small enigmatic genomes across a large radiation of phyla.</title>
        <authorList>
            <person name="Brown C.T."/>
            <person name="Hug L.A."/>
            <person name="Thomas B.C."/>
            <person name="Sharon I."/>
            <person name="Castelle C.J."/>
            <person name="Singh A."/>
            <person name="Wilkins M.J."/>
            <person name="Williams K.H."/>
            <person name="Banfield J.F."/>
        </authorList>
    </citation>
    <scope>NUCLEOTIDE SEQUENCE [LARGE SCALE GENOMIC DNA]</scope>
</reference>
<keyword evidence="5" id="KW-0472">Membrane</keyword>
<dbReference type="Gene3D" id="2.40.420.20">
    <property type="match status" value="1"/>
</dbReference>
<dbReference type="EMBL" id="LBTA01000005">
    <property type="protein sequence ID" value="KKQ33812.1"/>
    <property type="molecule type" value="Genomic_DNA"/>
</dbReference>
<dbReference type="Pfam" id="PF25954">
    <property type="entry name" value="Beta-barrel_RND_2"/>
    <property type="match status" value="1"/>
</dbReference>
<dbReference type="PANTHER" id="PTHR32347">
    <property type="entry name" value="EFFLUX SYSTEM COMPONENT YKNX-RELATED"/>
    <property type="match status" value="1"/>
</dbReference>
<dbReference type="Gene3D" id="2.40.50.100">
    <property type="match status" value="2"/>
</dbReference>